<protein>
    <submittedName>
        <fullName evidence="1">Uncharacterized protein</fullName>
    </submittedName>
</protein>
<comment type="caution">
    <text evidence="1">The sequence shown here is derived from an EMBL/GenBank/DDBJ whole genome shotgun (WGS) entry which is preliminary data.</text>
</comment>
<evidence type="ECO:0000313" key="2">
    <source>
        <dbReference type="Proteomes" id="UP000820818"/>
    </source>
</evidence>
<accession>A0AAD5KET8</accession>
<dbReference type="AlphaFoldDB" id="A0AAD5KET8"/>
<sequence>MDINLQHNSADEGIEYYKNRGEAYVTRYDKNLTGLWDLVPPVPSLTPGAITTRAAVFGAYMNTRLNVANLKDTEYFSKSVIKKDIDENTPVNIPDAISPNGDGLNDVYEIVKRLPTDIIRFEVYSRNQVLVYQNLNYDNTFNGIGNIGGFMGNELPDAQQLPLYSQYMFNTLEINPAYAGVKQSMNFTSTFRKQFNGIKDAPQTTSIAGDMPIGDTQLGIGLKLVSDKVSVTQNIGAQVAMSYRIEGYVIVAFLFFGISNDAAAQIKIGTNGSTIAPSSILELESNNQGLLLPRLTDTVAINTLNPPNGNLIGNASTSTLATTATNALNVNITNDLSTSTVAYPTFVTNTPGSQSIRTGSTNLSYVPNTGILTAKGFKGDLQGNATTTTTATNAANVAVSDDSANSLPTYPVFVNALTGNQALKSTSTFLSYVPSTGILTAKGFVGNLVGDVSGQASSALNANSANNAVNAVNAANSAITDDNSSVGKFYPTFVGATSGNQALISSSSNLSYVPSTGTLTAKSFVGNLVGDVTGKISNAQQADNASNLEVGEVVPGVPTYYPALVSATTGQTAIKVNNSQLQYLPSAGELIGNASSTTTAENASKVAITDDITNNLPNYPVFVNTPTGKQEVKSSSTKLSYVPSTGQVSNAQNAENTSKINVATNDISAGTVYPVFVSALTGSLQPNVSTNRLGFKPLTGELSATTFKGDLIGNSTTATSATTATNSINSGVTDDNSTNSTFFPVFVGTASGNQAIKASSNI</sequence>
<reference evidence="1" key="1">
    <citation type="submission" date="2022-05" db="EMBL/GenBank/DDBJ databases">
        <title>A multi-omics perspective on studying reproductive biology in Daphnia sinensis.</title>
        <authorList>
            <person name="Jia J."/>
        </authorList>
    </citation>
    <scope>NUCLEOTIDE SEQUENCE</scope>
    <source>
        <strain evidence="1">WSL</strain>
    </source>
</reference>
<gene>
    <name evidence="1" type="ORF">GHT06_003644</name>
</gene>
<keyword evidence="2" id="KW-1185">Reference proteome</keyword>
<organism evidence="1 2">
    <name type="scientific">Daphnia sinensis</name>
    <dbReference type="NCBI Taxonomy" id="1820382"/>
    <lineage>
        <taxon>Eukaryota</taxon>
        <taxon>Metazoa</taxon>
        <taxon>Ecdysozoa</taxon>
        <taxon>Arthropoda</taxon>
        <taxon>Crustacea</taxon>
        <taxon>Branchiopoda</taxon>
        <taxon>Diplostraca</taxon>
        <taxon>Cladocera</taxon>
        <taxon>Anomopoda</taxon>
        <taxon>Daphniidae</taxon>
        <taxon>Daphnia</taxon>
        <taxon>Daphnia similis group</taxon>
    </lineage>
</organism>
<proteinExistence type="predicted"/>
<dbReference type="InterPro" id="IPR019861">
    <property type="entry name" value="PorP/SprF_Bacteroidetes"/>
</dbReference>
<dbReference type="Proteomes" id="UP000820818">
    <property type="component" value="Unassembled WGS sequence"/>
</dbReference>
<dbReference type="Pfam" id="PF13585">
    <property type="entry name" value="CHU_C"/>
    <property type="match status" value="1"/>
</dbReference>
<dbReference type="EMBL" id="WJBH02000147">
    <property type="protein sequence ID" value="KAI9550467.1"/>
    <property type="molecule type" value="Genomic_DNA"/>
</dbReference>
<evidence type="ECO:0000313" key="1">
    <source>
        <dbReference type="EMBL" id="KAI9550467.1"/>
    </source>
</evidence>
<dbReference type="Pfam" id="PF11751">
    <property type="entry name" value="PorP_SprF"/>
    <property type="match status" value="1"/>
</dbReference>
<name>A0AAD5KET8_9CRUS</name>